<dbReference type="PANTHER" id="PTHR33121">
    <property type="entry name" value="CYCLIC DI-GMP PHOSPHODIESTERASE PDEF"/>
    <property type="match status" value="1"/>
</dbReference>
<evidence type="ECO:0000313" key="3">
    <source>
        <dbReference type="EMBL" id="BCM26222.1"/>
    </source>
</evidence>
<reference evidence="3" key="1">
    <citation type="journal article" date="2021" name="Arch. Microbiol.">
        <title>Methyloradius palustris gen. nov., sp. nov., a methanol-oxidizing bacterium isolated from snow.</title>
        <authorList>
            <person name="Miyadera T."/>
            <person name="Kojima H."/>
            <person name="Fukui M."/>
        </authorList>
    </citation>
    <scope>NUCLEOTIDE SEQUENCE</scope>
    <source>
        <strain evidence="3">Zm11</strain>
    </source>
</reference>
<dbReference type="Gene3D" id="3.20.20.450">
    <property type="entry name" value="EAL domain"/>
    <property type="match status" value="1"/>
</dbReference>
<dbReference type="Gene3D" id="2.60.120.10">
    <property type="entry name" value="Jelly Rolls"/>
    <property type="match status" value="1"/>
</dbReference>
<name>A0A8D5G1N1_9PROT</name>
<dbReference type="PRINTS" id="PR00103">
    <property type="entry name" value="CAMPKINASE"/>
</dbReference>
<dbReference type="RefSeq" id="WP_221764235.1">
    <property type="nucleotide sequence ID" value="NZ_AP024110.1"/>
</dbReference>
<dbReference type="SMART" id="SM00100">
    <property type="entry name" value="cNMP"/>
    <property type="match status" value="1"/>
</dbReference>
<dbReference type="Proteomes" id="UP000826722">
    <property type="component" value="Chromosome"/>
</dbReference>
<dbReference type="CDD" id="cd00038">
    <property type="entry name" value="CAP_ED"/>
    <property type="match status" value="1"/>
</dbReference>
<proteinExistence type="predicted"/>
<dbReference type="SUPFAM" id="SSF141868">
    <property type="entry name" value="EAL domain-like"/>
    <property type="match status" value="1"/>
</dbReference>
<dbReference type="EMBL" id="AP024110">
    <property type="protein sequence ID" value="BCM26222.1"/>
    <property type="molecule type" value="Genomic_DNA"/>
</dbReference>
<dbReference type="InterPro" id="IPR018490">
    <property type="entry name" value="cNMP-bd_dom_sf"/>
</dbReference>
<dbReference type="KEGG" id="mpau:ZMTM_24810"/>
<evidence type="ECO:0000259" key="1">
    <source>
        <dbReference type="PROSITE" id="PS50042"/>
    </source>
</evidence>
<dbReference type="InterPro" id="IPR018488">
    <property type="entry name" value="cNMP-bd_CS"/>
</dbReference>
<dbReference type="PROSITE" id="PS50883">
    <property type="entry name" value="EAL"/>
    <property type="match status" value="1"/>
</dbReference>
<evidence type="ECO:0000313" key="4">
    <source>
        <dbReference type="Proteomes" id="UP000826722"/>
    </source>
</evidence>
<dbReference type="SUPFAM" id="SSF51206">
    <property type="entry name" value="cAMP-binding domain-like"/>
    <property type="match status" value="1"/>
</dbReference>
<feature type="domain" description="Cyclic nucleotide-binding" evidence="1">
    <location>
        <begin position="1"/>
        <end position="108"/>
    </location>
</feature>
<dbReference type="InterPro" id="IPR035919">
    <property type="entry name" value="EAL_sf"/>
</dbReference>
<dbReference type="GO" id="GO:0071111">
    <property type="term" value="F:cyclic-guanylate-specific phosphodiesterase activity"/>
    <property type="evidence" value="ECO:0007669"/>
    <property type="project" value="InterPro"/>
</dbReference>
<dbReference type="CDD" id="cd01948">
    <property type="entry name" value="EAL"/>
    <property type="match status" value="1"/>
</dbReference>
<dbReference type="Pfam" id="PF00027">
    <property type="entry name" value="cNMP_binding"/>
    <property type="match status" value="1"/>
</dbReference>
<evidence type="ECO:0000259" key="2">
    <source>
        <dbReference type="PROSITE" id="PS50883"/>
    </source>
</evidence>
<feature type="domain" description="EAL" evidence="2">
    <location>
        <begin position="143"/>
        <end position="390"/>
    </location>
</feature>
<accession>A0A8D5G1N1</accession>
<dbReference type="InterPro" id="IPR000595">
    <property type="entry name" value="cNMP-bd_dom"/>
</dbReference>
<dbReference type="Pfam" id="PF00563">
    <property type="entry name" value="EAL"/>
    <property type="match status" value="1"/>
</dbReference>
<dbReference type="PANTHER" id="PTHR33121:SF70">
    <property type="entry name" value="SIGNALING PROTEIN YKOW"/>
    <property type="match status" value="1"/>
</dbReference>
<gene>
    <name evidence="3" type="ORF">ZMTM_24810</name>
</gene>
<keyword evidence="4" id="KW-1185">Reference proteome</keyword>
<dbReference type="PROSITE" id="PS50042">
    <property type="entry name" value="CNMP_BINDING_3"/>
    <property type="match status" value="1"/>
</dbReference>
<dbReference type="AlphaFoldDB" id="A0A8D5G1N1"/>
<protein>
    <recommendedName>
        <fullName evidence="5">Diguanylate phosphodiesterase</fullName>
    </recommendedName>
</protein>
<organism evidence="3 4">
    <name type="scientific">Methyloradius palustris</name>
    <dbReference type="NCBI Taxonomy" id="2778876"/>
    <lineage>
        <taxon>Bacteria</taxon>
        <taxon>Pseudomonadati</taxon>
        <taxon>Pseudomonadota</taxon>
        <taxon>Betaproteobacteria</taxon>
        <taxon>Nitrosomonadales</taxon>
        <taxon>Methylophilaceae</taxon>
        <taxon>Methyloradius</taxon>
    </lineage>
</organism>
<dbReference type="SMART" id="SM00052">
    <property type="entry name" value="EAL"/>
    <property type="match status" value="1"/>
</dbReference>
<dbReference type="InterPro" id="IPR050706">
    <property type="entry name" value="Cyclic-di-GMP_PDE-like"/>
</dbReference>
<dbReference type="InterPro" id="IPR014710">
    <property type="entry name" value="RmlC-like_jellyroll"/>
</dbReference>
<sequence>MFEHLSRQVVQAGECIFQEGELGDTAYIIEEGCVEVCIGEGENKIRISLLGKDNLIGEIALIDHQPRTATVRAVVHTVLVPIQRNMVDELLEKTDPVIQHLLHVVLERFRHKHGQYAEGKQVEQYDPQRYSADVLIRQRAVANLSLAEDMRFALQAQQFELYYQPICTISDSKIKGFEALLRWMHPVQGMIPPLDFLGLAEQTGQIRDIGLWTLKQACIDWPILRKRSRDDQPFVSVNMSAAQLTGATFVDEVKAILDEYNMPANELKLELTETCMIGNTQVALEVLVGLQSLGLTIALDDFGTGFSGLDYLQRYPIHTLKIDRAFVSRMLTNHESLQIVRASIDLAQSLGMEVLAEGIETEETRNLLNKLNCTLGQGWLFGKPAGMRHR</sequence>
<evidence type="ECO:0008006" key="5">
    <source>
        <dbReference type="Google" id="ProtNLM"/>
    </source>
</evidence>
<dbReference type="PROSITE" id="PS00889">
    <property type="entry name" value="CNMP_BINDING_2"/>
    <property type="match status" value="1"/>
</dbReference>
<dbReference type="InterPro" id="IPR001633">
    <property type="entry name" value="EAL_dom"/>
</dbReference>